<sequence>MASSSGSVSLNVAASGIADNRGFIKPTGDNLDI</sequence>
<dbReference type="Proteomes" id="UP000265520">
    <property type="component" value="Unassembled WGS sequence"/>
</dbReference>
<comment type="caution">
    <text evidence="1">The sequence shown here is derived from an EMBL/GenBank/DDBJ whole genome shotgun (WGS) entry which is preliminary data.</text>
</comment>
<organism evidence="1 2">
    <name type="scientific">Trifolium medium</name>
    <dbReference type="NCBI Taxonomy" id="97028"/>
    <lineage>
        <taxon>Eukaryota</taxon>
        <taxon>Viridiplantae</taxon>
        <taxon>Streptophyta</taxon>
        <taxon>Embryophyta</taxon>
        <taxon>Tracheophyta</taxon>
        <taxon>Spermatophyta</taxon>
        <taxon>Magnoliopsida</taxon>
        <taxon>eudicotyledons</taxon>
        <taxon>Gunneridae</taxon>
        <taxon>Pentapetalae</taxon>
        <taxon>rosids</taxon>
        <taxon>fabids</taxon>
        <taxon>Fabales</taxon>
        <taxon>Fabaceae</taxon>
        <taxon>Papilionoideae</taxon>
        <taxon>50 kb inversion clade</taxon>
        <taxon>NPAAA clade</taxon>
        <taxon>Hologalegina</taxon>
        <taxon>IRL clade</taxon>
        <taxon>Trifolieae</taxon>
        <taxon>Trifolium</taxon>
    </lineage>
</organism>
<keyword evidence="2" id="KW-1185">Reference proteome</keyword>
<dbReference type="AlphaFoldDB" id="A0A392UI64"/>
<name>A0A392UI64_9FABA</name>
<dbReference type="EMBL" id="LXQA010834379">
    <property type="protein sequence ID" value="MCI73251.1"/>
    <property type="molecule type" value="Genomic_DNA"/>
</dbReference>
<reference evidence="1 2" key="1">
    <citation type="journal article" date="2018" name="Front. Plant Sci.">
        <title>Red Clover (Trifolium pratense) and Zigzag Clover (T. medium) - A Picture of Genomic Similarities and Differences.</title>
        <authorList>
            <person name="Dluhosova J."/>
            <person name="Istvanek J."/>
            <person name="Nedelnik J."/>
            <person name="Repkova J."/>
        </authorList>
    </citation>
    <scope>NUCLEOTIDE SEQUENCE [LARGE SCALE GENOMIC DNA]</scope>
    <source>
        <strain evidence="2">cv. 10/8</strain>
        <tissue evidence="1">Leaf</tissue>
    </source>
</reference>
<protein>
    <submittedName>
        <fullName evidence="1">Uncharacterized protein</fullName>
    </submittedName>
</protein>
<evidence type="ECO:0000313" key="1">
    <source>
        <dbReference type="EMBL" id="MCI73251.1"/>
    </source>
</evidence>
<proteinExistence type="predicted"/>
<evidence type="ECO:0000313" key="2">
    <source>
        <dbReference type="Proteomes" id="UP000265520"/>
    </source>
</evidence>
<feature type="non-terminal residue" evidence="1">
    <location>
        <position position="33"/>
    </location>
</feature>
<accession>A0A392UI64</accession>